<comment type="caution">
    <text evidence="1">The sequence shown here is derived from an EMBL/GenBank/DDBJ whole genome shotgun (WGS) entry which is preliminary data.</text>
</comment>
<dbReference type="EMBL" id="JASITI010000018">
    <property type="protein sequence ID" value="MDK9497278.1"/>
    <property type="molecule type" value="Genomic_DNA"/>
</dbReference>
<dbReference type="InterPro" id="IPR031013">
    <property type="entry name" value="CGA_synth-rel"/>
</dbReference>
<gene>
    <name evidence="1" type="primary">blsF</name>
    <name evidence="1" type="ORF">QEZ40_001934</name>
</gene>
<keyword evidence="2" id="KW-1185">Reference proteome</keyword>
<evidence type="ECO:0000313" key="2">
    <source>
        <dbReference type="Proteomes" id="UP001223390"/>
    </source>
</evidence>
<dbReference type="NCBIfam" id="TIGR04469">
    <property type="entry name" value="CGA_synth_rel"/>
    <property type="match status" value="1"/>
</dbReference>
<accession>A0ABT7GV05</accession>
<dbReference type="Proteomes" id="UP001223390">
    <property type="component" value="Unassembled WGS sequence"/>
</dbReference>
<protein>
    <submittedName>
        <fullName evidence="1">CGA synthase-related protein</fullName>
    </submittedName>
</protein>
<proteinExistence type="predicted"/>
<name>A0ABT7GV05_9ACTN</name>
<reference evidence="1 2" key="1">
    <citation type="submission" date="2023-05" db="EMBL/GenBank/DDBJ databases">
        <title>Sequencing and Assembly of Streptomyces sp. NP73.</title>
        <authorList>
            <person name="Konwar A.N."/>
            <person name="Saikia K."/>
            <person name="Thakur D."/>
        </authorList>
    </citation>
    <scope>NUCLEOTIDE SEQUENCE [LARGE SCALE GENOMIC DNA]</scope>
    <source>
        <strain evidence="1 2">NP73</strain>
    </source>
</reference>
<sequence length="312" mass="32111">MSSPTTAPHPAPPRLRVLVAARPALESQAAMRHVSAHLTEIELTGEPDAGPAPDAAVVCDDDVLAARLSASGVPVVFVASGGQPPGDIWPTSAVRCLHRPGWLGGQRAKGVHAVGTIAPPRAARARAARGAVVQLSTPDLHPADREAVARAGAALRAAAEAARYDGKPLLGVVLDVPAPARSALLSAAGEDFGTLPVTGVEEAATERLLAEASLLVSSPLLTAVNQAHAARVPLLLLPALDADQARRLAGITEATGVEVLDAAAPDSSADRAVRGADPLWNRISRALEHAGDDRRGAQRIARQVRQLLLAPF</sequence>
<organism evidence="1 2">
    <name type="scientific">Streptomyces katrae</name>
    <dbReference type="NCBI Taxonomy" id="68223"/>
    <lineage>
        <taxon>Bacteria</taxon>
        <taxon>Bacillati</taxon>
        <taxon>Actinomycetota</taxon>
        <taxon>Actinomycetes</taxon>
        <taxon>Kitasatosporales</taxon>
        <taxon>Streptomycetaceae</taxon>
        <taxon>Streptomyces</taxon>
    </lineage>
</organism>
<evidence type="ECO:0000313" key="1">
    <source>
        <dbReference type="EMBL" id="MDK9497278.1"/>
    </source>
</evidence>
<dbReference type="RefSeq" id="WP_285343135.1">
    <property type="nucleotide sequence ID" value="NZ_JASITI010000018.1"/>
</dbReference>